<comment type="similarity">
    <text evidence="1">Belongs to the phD/YefM antitoxin family.</text>
</comment>
<dbReference type="Proteomes" id="UP000033854">
    <property type="component" value="Unassembled WGS sequence"/>
</dbReference>
<accession>A0A0G1B976</accession>
<dbReference type="Gene3D" id="3.40.1620.10">
    <property type="entry name" value="YefM-like domain"/>
    <property type="match status" value="1"/>
</dbReference>
<name>A0A0G1B976_9BACT</name>
<evidence type="ECO:0000313" key="2">
    <source>
        <dbReference type="EMBL" id="KKS42876.1"/>
    </source>
</evidence>
<reference evidence="2 3" key="1">
    <citation type="journal article" date="2015" name="Nature">
        <title>rRNA introns, odd ribosomes, and small enigmatic genomes across a large radiation of phyla.</title>
        <authorList>
            <person name="Brown C.T."/>
            <person name="Hug L.A."/>
            <person name="Thomas B.C."/>
            <person name="Sharon I."/>
            <person name="Castelle C.J."/>
            <person name="Singh A."/>
            <person name="Wilkins M.J."/>
            <person name="Williams K.H."/>
            <person name="Banfield J.F."/>
        </authorList>
    </citation>
    <scope>NUCLEOTIDE SEQUENCE [LARGE SCALE GENOMIC DNA]</scope>
</reference>
<comment type="caution">
    <text evidence="2">The sequence shown here is derived from an EMBL/GenBank/DDBJ whole genome shotgun (WGS) entry which is preliminary data.</text>
</comment>
<gene>
    <name evidence="2" type="ORF">UV06_C0004G0011</name>
</gene>
<organism evidence="2 3">
    <name type="scientific">Candidatus Collierbacteria bacterium GW2011_GWA2_42_17</name>
    <dbReference type="NCBI Taxonomy" id="1618378"/>
    <lineage>
        <taxon>Bacteria</taxon>
        <taxon>Candidatus Collieribacteriota</taxon>
    </lineage>
</organism>
<evidence type="ECO:0000256" key="1">
    <source>
        <dbReference type="ARBA" id="ARBA00009981"/>
    </source>
</evidence>
<dbReference type="SUPFAM" id="SSF143120">
    <property type="entry name" value="YefM-like"/>
    <property type="match status" value="1"/>
</dbReference>
<evidence type="ECO:0000313" key="3">
    <source>
        <dbReference type="Proteomes" id="UP000033854"/>
    </source>
</evidence>
<evidence type="ECO:0008006" key="4">
    <source>
        <dbReference type="Google" id="ProtNLM"/>
    </source>
</evidence>
<sequence>MQLINATEARKNFFSILDEVYFDGKEVMIKKGNRVKVKFTPVTAEKAFDYTKYRNDLKKVDGIFDEHDFSDMQKAKMSMDKNVKNW</sequence>
<dbReference type="AlphaFoldDB" id="A0A0G1B976"/>
<dbReference type="InterPro" id="IPR036165">
    <property type="entry name" value="YefM-like_sf"/>
</dbReference>
<proteinExistence type="inferred from homology"/>
<protein>
    <recommendedName>
        <fullName evidence="4">Antitoxin</fullName>
    </recommendedName>
</protein>
<dbReference type="EMBL" id="LCDA01000004">
    <property type="protein sequence ID" value="KKS42876.1"/>
    <property type="molecule type" value="Genomic_DNA"/>
</dbReference>